<comment type="caution">
    <text evidence="2">The sequence shown here is derived from an EMBL/GenBank/DDBJ whole genome shotgun (WGS) entry which is preliminary data.</text>
</comment>
<feature type="compositionally biased region" description="Basic residues" evidence="1">
    <location>
        <begin position="115"/>
        <end position="124"/>
    </location>
</feature>
<reference evidence="2 3" key="1">
    <citation type="journal article" date="2017" name="Genome Biol. Evol.">
        <title>Phytophthora megakarya and P. palmivora, closely related causal agents of cacao black pod rot, underwent increases in genome sizes and gene numbers by different mechanisms.</title>
        <authorList>
            <person name="Ali S.S."/>
            <person name="Shao J."/>
            <person name="Lary D.J."/>
            <person name="Kronmiller B."/>
            <person name="Shen D."/>
            <person name="Strem M.D."/>
            <person name="Amoako-Attah I."/>
            <person name="Akrofi A.Y."/>
            <person name="Begoude B.A."/>
            <person name="Ten Hoopen G.M."/>
            <person name="Coulibaly K."/>
            <person name="Kebe B.I."/>
            <person name="Melnick R.L."/>
            <person name="Guiltinan M.J."/>
            <person name="Tyler B.M."/>
            <person name="Meinhardt L.W."/>
            <person name="Bailey B.A."/>
        </authorList>
    </citation>
    <scope>NUCLEOTIDE SEQUENCE [LARGE SCALE GENOMIC DNA]</scope>
    <source>
        <strain evidence="3">sbr112.9</strain>
    </source>
</reference>
<gene>
    <name evidence="2" type="ORF">PHPALM_31029</name>
</gene>
<feature type="region of interest" description="Disordered" evidence="1">
    <location>
        <begin position="112"/>
        <end position="132"/>
    </location>
</feature>
<protein>
    <submittedName>
        <fullName evidence="2">Uncharacterized protein</fullName>
    </submittedName>
</protein>
<keyword evidence="3" id="KW-1185">Reference proteome</keyword>
<dbReference type="EMBL" id="NCKW01016929">
    <property type="protein sequence ID" value="POM60148.1"/>
    <property type="molecule type" value="Genomic_DNA"/>
</dbReference>
<evidence type="ECO:0000313" key="3">
    <source>
        <dbReference type="Proteomes" id="UP000237271"/>
    </source>
</evidence>
<evidence type="ECO:0000256" key="1">
    <source>
        <dbReference type="SAM" id="MobiDB-lite"/>
    </source>
</evidence>
<dbReference type="PANTHER" id="PTHR43021:SF2">
    <property type="entry name" value="CATION_H+ EXCHANGER DOMAIN-CONTAINING PROTEIN"/>
    <property type="match status" value="1"/>
</dbReference>
<dbReference type="PANTHER" id="PTHR43021">
    <property type="entry name" value="NA(+)/H(+) ANTIPORTER-RELATED"/>
    <property type="match status" value="1"/>
</dbReference>
<dbReference type="AlphaFoldDB" id="A0A2P4X3N7"/>
<name>A0A2P4X3N7_9STRA</name>
<proteinExistence type="predicted"/>
<evidence type="ECO:0000313" key="2">
    <source>
        <dbReference type="EMBL" id="POM60148.1"/>
    </source>
</evidence>
<accession>A0A2P4X3N7</accession>
<organism evidence="2 3">
    <name type="scientific">Phytophthora palmivora</name>
    <dbReference type="NCBI Taxonomy" id="4796"/>
    <lineage>
        <taxon>Eukaryota</taxon>
        <taxon>Sar</taxon>
        <taxon>Stramenopiles</taxon>
        <taxon>Oomycota</taxon>
        <taxon>Peronosporomycetes</taxon>
        <taxon>Peronosporales</taxon>
        <taxon>Peronosporaceae</taxon>
        <taxon>Phytophthora</taxon>
    </lineage>
</organism>
<dbReference type="Proteomes" id="UP000237271">
    <property type="component" value="Unassembled WGS sequence"/>
</dbReference>
<dbReference type="OrthoDB" id="119067at2759"/>
<sequence>MTGAALKLDKVVDDIPLMSLYFTPRQYNNLWLTMTPQAGVAIGVAKLPAVKGLTSKPWAAEFTATIVAAIALNQFIGPVLCDIGLSHAGESMYDRVAEVQLDSVPDTLDSEVSTRRRSLHRNRNRLSSSNITQGNGDPIDLLLSTKSKVQLSSAKMKLHLKLR</sequence>